<dbReference type="Proteomes" id="UP000269721">
    <property type="component" value="Unassembled WGS sequence"/>
</dbReference>
<accession>A0A4P9VZA5</accession>
<gene>
    <name evidence="3" type="ORF">BDK51DRAFT_37820</name>
</gene>
<name>A0A4P9VZA5_9FUNG</name>
<evidence type="ECO:0000313" key="4">
    <source>
        <dbReference type="Proteomes" id="UP000269721"/>
    </source>
</evidence>
<dbReference type="OrthoDB" id="1927454at2759"/>
<evidence type="ECO:0000256" key="2">
    <source>
        <dbReference type="SAM" id="MobiDB-lite"/>
    </source>
</evidence>
<proteinExistence type="predicted"/>
<keyword evidence="1" id="KW-0175">Coiled coil</keyword>
<feature type="non-terminal residue" evidence="3">
    <location>
        <position position="365"/>
    </location>
</feature>
<keyword evidence="4" id="KW-1185">Reference proteome</keyword>
<dbReference type="InterPro" id="IPR052845">
    <property type="entry name" value="Axonemal_dynein_LC_domain"/>
</dbReference>
<dbReference type="Pfam" id="PF10211">
    <property type="entry name" value="Ax_dynein_light"/>
    <property type="match status" value="1"/>
</dbReference>
<feature type="region of interest" description="Disordered" evidence="2">
    <location>
        <begin position="196"/>
        <end position="217"/>
    </location>
</feature>
<feature type="region of interest" description="Disordered" evidence="2">
    <location>
        <begin position="12"/>
        <end position="98"/>
    </location>
</feature>
<protein>
    <submittedName>
        <fullName evidence="3">Uncharacterized protein</fullName>
    </submittedName>
</protein>
<dbReference type="AlphaFoldDB" id="A0A4P9VZA5"/>
<reference evidence="4" key="1">
    <citation type="journal article" date="2018" name="Nat. Microbiol.">
        <title>Leveraging single-cell genomics to expand the fungal tree of life.</title>
        <authorList>
            <person name="Ahrendt S.R."/>
            <person name="Quandt C.A."/>
            <person name="Ciobanu D."/>
            <person name="Clum A."/>
            <person name="Salamov A."/>
            <person name="Andreopoulos B."/>
            <person name="Cheng J.F."/>
            <person name="Woyke T."/>
            <person name="Pelin A."/>
            <person name="Henrissat B."/>
            <person name="Reynolds N.K."/>
            <person name="Benny G.L."/>
            <person name="Smith M.E."/>
            <person name="James T.Y."/>
            <person name="Grigoriev I.V."/>
        </authorList>
    </citation>
    <scope>NUCLEOTIDE SEQUENCE [LARGE SCALE GENOMIC DNA]</scope>
</reference>
<organism evidence="3 4">
    <name type="scientific">Blyttiomyces helicus</name>
    <dbReference type="NCBI Taxonomy" id="388810"/>
    <lineage>
        <taxon>Eukaryota</taxon>
        <taxon>Fungi</taxon>
        <taxon>Fungi incertae sedis</taxon>
        <taxon>Chytridiomycota</taxon>
        <taxon>Chytridiomycota incertae sedis</taxon>
        <taxon>Chytridiomycetes</taxon>
        <taxon>Chytridiomycetes incertae sedis</taxon>
        <taxon>Blyttiomyces</taxon>
    </lineage>
</organism>
<feature type="compositionally biased region" description="Polar residues" evidence="2">
    <location>
        <begin position="64"/>
        <end position="74"/>
    </location>
</feature>
<feature type="compositionally biased region" description="Polar residues" evidence="2">
    <location>
        <begin position="82"/>
        <end position="95"/>
    </location>
</feature>
<dbReference type="PANTHER" id="PTHR23052">
    <property type="entry name" value="AXONEMAL DYNEIN LIGHT CHAIN DOMAIN-CONTAINING PROTEIN 1"/>
    <property type="match status" value="1"/>
</dbReference>
<dbReference type="GO" id="GO:0005737">
    <property type="term" value="C:cytoplasm"/>
    <property type="evidence" value="ECO:0007669"/>
    <property type="project" value="UniProtKB-ARBA"/>
</dbReference>
<dbReference type="InterPro" id="IPR019347">
    <property type="entry name" value="Axonemal_dynein_light_chain"/>
</dbReference>
<dbReference type="PANTHER" id="PTHR23052:SF1">
    <property type="entry name" value="AXONEMAL DYNEIN LIGHT CHAIN DOMAIN-CONTAINING PROTEIN 1"/>
    <property type="match status" value="1"/>
</dbReference>
<evidence type="ECO:0000256" key="1">
    <source>
        <dbReference type="ARBA" id="ARBA00023054"/>
    </source>
</evidence>
<feature type="compositionally biased region" description="Low complexity" evidence="2">
    <location>
        <begin position="23"/>
        <end position="39"/>
    </location>
</feature>
<sequence length="365" mass="39774">MSFIPANIVADLSRLSAHGPKPSAAKKAAKTTAFSSRTAEALPDAVLGLQSIEDLNPPPLPSSKPHNASSSRQAPHQRKESTVQGPTRPRTSAVTTPVAENAFGHAATAKRVSHLAENSVPAAARVDDLAFVYDSSDVPGLVSKLVGIGASTLGKPINPVGIADLMAAPKEEDLKREDEPNPINPKTMHLVVPTETNDHDAHGSNAGDAGGHHTSLRPTTRKEVALLKQTMIALLKEIGADMDEDYPTEMHALLVLIEEEQKIYDAVFSEIIRQVTVNMIERGEVIAEIRKRYANMFSKIPKHVRHLHTELVAQRKLNRRLSEELLRSKETVADLLKELEIVRKHDGEVTRQAQDAQEKLVSVLT</sequence>
<evidence type="ECO:0000313" key="3">
    <source>
        <dbReference type="EMBL" id="RKO84325.1"/>
    </source>
</evidence>
<dbReference type="EMBL" id="ML000240">
    <property type="protein sequence ID" value="RKO84325.1"/>
    <property type="molecule type" value="Genomic_DNA"/>
</dbReference>